<evidence type="ECO:0000256" key="11">
    <source>
        <dbReference type="SAM" id="SignalP"/>
    </source>
</evidence>
<evidence type="ECO:0000256" key="1">
    <source>
        <dbReference type="ARBA" id="ARBA00004571"/>
    </source>
</evidence>
<proteinExistence type="predicted"/>
<evidence type="ECO:0000256" key="8">
    <source>
        <dbReference type="ARBA" id="ARBA00023114"/>
    </source>
</evidence>
<dbReference type="AlphaFoldDB" id="A0A0H4T6E8"/>
<reference evidence="13" key="1">
    <citation type="journal article" date="2015" name="ISME J.">
        <title>Aquifer environment selects for microbial species cohorts in sediment and groundwater.</title>
        <authorList>
            <person name="Hug L.A."/>
            <person name="Thomas B.C."/>
            <person name="Brown C.T."/>
            <person name="Frischkorn K.R."/>
            <person name="Williams K.H."/>
            <person name="Tringe S.G."/>
            <person name="Banfield J.F."/>
        </authorList>
    </citation>
    <scope>NUCLEOTIDE SEQUENCE</scope>
</reference>
<dbReference type="InterPro" id="IPR033900">
    <property type="entry name" value="Gram_neg_porin_domain"/>
</dbReference>
<keyword evidence="6 11" id="KW-0732">Signal</keyword>
<dbReference type="GO" id="GO:0015288">
    <property type="term" value="F:porin activity"/>
    <property type="evidence" value="ECO:0007669"/>
    <property type="project" value="UniProtKB-KW"/>
</dbReference>
<evidence type="ECO:0000256" key="9">
    <source>
        <dbReference type="ARBA" id="ARBA00023136"/>
    </source>
</evidence>
<dbReference type="Gene3D" id="2.40.160.10">
    <property type="entry name" value="Porin"/>
    <property type="match status" value="1"/>
</dbReference>
<sequence>MQKKIIALAIASAMTVPALAYAEATVYGQANVSIDMNNDGAATSTSSNQLNSNQSRVGVKGSEDLGGGLSAVWQMEGAVAMDASANLAFNRNTFLGLKSNDMGTVLVGIHDTPYKISTRKLDVFADTIADNRSGTIAGTGAGNVGLMSFHDLRLNNVLAYISPAFSGLTVAAATVFGAETPAAGLPADKKGSALSLAGMYEQGPIYATLAYQTITVGTAGSGDMGAPVLASSGLLVDDKASAFKLGAGYTMDAITVNAVFESTTVDPIASATNSTNTNLYLAGKFAISSTDAVKAAYTKRGATKTTTTATDDASQIAIGYDHGMSKATSVYALYTKTTTNSAVNVNPSVLSFGMKHAF</sequence>
<evidence type="ECO:0000256" key="10">
    <source>
        <dbReference type="ARBA" id="ARBA00023237"/>
    </source>
</evidence>
<dbReference type="Pfam" id="PF13609">
    <property type="entry name" value="Porin_4"/>
    <property type="match status" value="1"/>
</dbReference>
<evidence type="ECO:0000313" key="13">
    <source>
        <dbReference type="EMBL" id="AKQ03343.1"/>
    </source>
</evidence>
<comment type="subunit">
    <text evidence="2">Homotrimer.</text>
</comment>
<dbReference type="CDD" id="cd00342">
    <property type="entry name" value="gram_neg_porins"/>
    <property type="match status" value="1"/>
</dbReference>
<protein>
    <submittedName>
        <fullName evidence="13">Outer membrane protein (Porin)</fullName>
    </submittedName>
</protein>
<evidence type="ECO:0000259" key="12">
    <source>
        <dbReference type="Pfam" id="PF13609"/>
    </source>
</evidence>
<evidence type="ECO:0000256" key="7">
    <source>
        <dbReference type="ARBA" id="ARBA00023065"/>
    </source>
</evidence>
<dbReference type="GO" id="GO:0046930">
    <property type="term" value="C:pore complex"/>
    <property type="evidence" value="ECO:0007669"/>
    <property type="project" value="UniProtKB-KW"/>
</dbReference>
<accession>A0A0H4T6E8</accession>
<dbReference type="InterPro" id="IPR002299">
    <property type="entry name" value="Porin_Neis"/>
</dbReference>
<dbReference type="EMBL" id="KT007011">
    <property type="protein sequence ID" value="AKQ03343.1"/>
    <property type="molecule type" value="Genomic_DNA"/>
</dbReference>
<keyword evidence="8" id="KW-0626">Porin</keyword>
<feature type="signal peptide" evidence="11">
    <location>
        <begin position="1"/>
        <end position="22"/>
    </location>
</feature>
<name>A0A0H4T6E8_9PROT</name>
<keyword evidence="5" id="KW-0812">Transmembrane</keyword>
<keyword evidence="4" id="KW-1134">Transmembrane beta strand</keyword>
<comment type="subcellular location">
    <subcellularLocation>
        <location evidence="1">Cell outer membrane</location>
        <topology evidence="1">Multi-pass membrane protein</topology>
    </subcellularLocation>
</comment>
<keyword evidence="3" id="KW-0813">Transport</keyword>
<dbReference type="SUPFAM" id="SSF56935">
    <property type="entry name" value="Porins"/>
    <property type="match status" value="1"/>
</dbReference>
<dbReference type="PRINTS" id="PR00184">
    <property type="entry name" value="NEISSPPORIN"/>
</dbReference>
<organism evidence="13">
    <name type="scientific">uncultured beta proteobacterium Rifle_16ft_4_minimus_37916</name>
    <dbReference type="NCBI Taxonomy" id="1665169"/>
    <lineage>
        <taxon>Bacteria</taxon>
        <taxon>Pseudomonadati</taxon>
        <taxon>Pseudomonadota</taxon>
        <taxon>Betaproteobacteria</taxon>
        <taxon>Nitrosomonadales</taxon>
        <taxon>Nitrosomonadaceae</taxon>
        <taxon>environmental samples</taxon>
    </lineage>
</organism>
<feature type="chain" id="PRO_5005209887" evidence="11">
    <location>
        <begin position="23"/>
        <end position="358"/>
    </location>
</feature>
<dbReference type="InterPro" id="IPR023614">
    <property type="entry name" value="Porin_dom_sf"/>
</dbReference>
<keyword evidence="7" id="KW-0406">Ion transport</keyword>
<evidence type="ECO:0000256" key="5">
    <source>
        <dbReference type="ARBA" id="ARBA00022692"/>
    </source>
</evidence>
<evidence type="ECO:0000256" key="6">
    <source>
        <dbReference type="ARBA" id="ARBA00022729"/>
    </source>
</evidence>
<evidence type="ECO:0000256" key="2">
    <source>
        <dbReference type="ARBA" id="ARBA00011233"/>
    </source>
</evidence>
<keyword evidence="10" id="KW-0998">Cell outer membrane</keyword>
<dbReference type="GO" id="GO:0006811">
    <property type="term" value="P:monoatomic ion transport"/>
    <property type="evidence" value="ECO:0007669"/>
    <property type="project" value="UniProtKB-KW"/>
</dbReference>
<dbReference type="InterPro" id="IPR050298">
    <property type="entry name" value="Gram-neg_bact_OMP"/>
</dbReference>
<evidence type="ECO:0000256" key="4">
    <source>
        <dbReference type="ARBA" id="ARBA00022452"/>
    </source>
</evidence>
<dbReference type="PANTHER" id="PTHR34501:SF9">
    <property type="entry name" value="MAJOR OUTER MEMBRANE PROTEIN P.IA"/>
    <property type="match status" value="1"/>
</dbReference>
<feature type="domain" description="Porin" evidence="12">
    <location>
        <begin position="9"/>
        <end position="340"/>
    </location>
</feature>
<dbReference type="GO" id="GO:0009279">
    <property type="term" value="C:cell outer membrane"/>
    <property type="evidence" value="ECO:0007669"/>
    <property type="project" value="UniProtKB-SubCell"/>
</dbReference>
<keyword evidence="9" id="KW-0472">Membrane</keyword>
<evidence type="ECO:0000256" key="3">
    <source>
        <dbReference type="ARBA" id="ARBA00022448"/>
    </source>
</evidence>
<dbReference type="PANTHER" id="PTHR34501">
    <property type="entry name" value="PROTEIN YDDL-RELATED"/>
    <property type="match status" value="1"/>
</dbReference>